<keyword evidence="2" id="KW-1185">Reference proteome</keyword>
<evidence type="ECO:0000313" key="1">
    <source>
        <dbReference type="EMBL" id="MFC3076135.1"/>
    </source>
</evidence>
<dbReference type="Proteomes" id="UP001595377">
    <property type="component" value="Unassembled WGS sequence"/>
</dbReference>
<sequence length="93" mass="10024">MIETRGSEKAARHGGCYVGVLPQHDERREKMPFWCIGESPLRCGWTMTAAAGGTPKGSDERIAAAGAKLVETTQQRKNAVADEQGKIAAAVRR</sequence>
<dbReference type="RefSeq" id="WP_257317944.1">
    <property type="nucleotide sequence ID" value="NZ_JANFDG010000036.1"/>
</dbReference>
<dbReference type="EMBL" id="JBHRSP010000049">
    <property type="protein sequence ID" value="MFC3076135.1"/>
    <property type="molecule type" value="Genomic_DNA"/>
</dbReference>
<proteinExistence type="predicted"/>
<organism evidence="1 2">
    <name type="scientific">Shinella pollutisoli</name>
    <dbReference type="NCBI Taxonomy" id="2250594"/>
    <lineage>
        <taxon>Bacteria</taxon>
        <taxon>Pseudomonadati</taxon>
        <taxon>Pseudomonadota</taxon>
        <taxon>Alphaproteobacteria</taxon>
        <taxon>Hyphomicrobiales</taxon>
        <taxon>Rhizobiaceae</taxon>
        <taxon>Shinella</taxon>
    </lineage>
</organism>
<protein>
    <submittedName>
        <fullName evidence="1">Uncharacterized protein</fullName>
    </submittedName>
</protein>
<accession>A0ABV7DMX2</accession>
<gene>
    <name evidence="1" type="ORF">ACFOHH_23685</name>
</gene>
<evidence type="ECO:0000313" key="2">
    <source>
        <dbReference type="Proteomes" id="UP001595377"/>
    </source>
</evidence>
<reference evidence="2" key="1">
    <citation type="journal article" date="2019" name="Int. J. Syst. Evol. Microbiol.">
        <title>The Global Catalogue of Microorganisms (GCM) 10K type strain sequencing project: providing services to taxonomists for standard genome sequencing and annotation.</title>
        <authorList>
            <consortium name="The Broad Institute Genomics Platform"/>
            <consortium name="The Broad Institute Genome Sequencing Center for Infectious Disease"/>
            <person name="Wu L."/>
            <person name="Ma J."/>
        </authorList>
    </citation>
    <scope>NUCLEOTIDE SEQUENCE [LARGE SCALE GENOMIC DNA]</scope>
    <source>
        <strain evidence="2">KCTC 52677</strain>
    </source>
</reference>
<name>A0ABV7DMX2_9HYPH</name>
<comment type="caution">
    <text evidence="1">The sequence shown here is derived from an EMBL/GenBank/DDBJ whole genome shotgun (WGS) entry which is preliminary data.</text>
</comment>